<gene>
    <name evidence="2" type="primary">LOC112294319</name>
    <name evidence="1" type="ORF">PHYPA_021813</name>
</gene>
<reference evidence="2" key="3">
    <citation type="submission" date="2020-12" db="UniProtKB">
        <authorList>
            <consortium name="EnsemblPlants"/>
        </authorList>
    </citation>
    <scope>IDENTIFICATION</scope>
</reference>
<dbReference type="Gramene" id="Pp3c17_8560V3.3">
    <property type="protein sequence ID" value="Pp3c17_8560V3.3"/>
    <property type="gene ID" value="Pp3c17_8560"/>
</dbReference>
<evidence type="ECO:0000313" key="3">
    <source>
        <dbReference type="Proteomes" id="UP000006727"/>
    </source>
</evidence>
<dbReference type="PaxDb" id="3218-PP1S202_106V6.1"/>
<dbReference type="OrthoDB" id="10455003at2759"/>
<dbReference type="Gramene" id="Pp3c17_8560V3.1">
    <property type="protein sequence ID" value="Pp3c17_8560V3.1"/>
    <property type="gene ID" value="Pp3c17_8560"/>
</dbReference>
<keyword evidence="3" id="KW-1185">Reference proteome</keyword>
<accession>A0A2K1J364</accession>
<evidence type="ECO:0000313" key="2">
    <source>
        <dbReference type="EnsemblPlants" id="Pp3c17_8560V3.1"/>
    </source>
</evidence>
<dbReference type="Gene3D" id="1.20.120.20">
    <property type="entry name" value="Apolipoprotein"/>
    <property type="match status" value="1"/>
</dbReference>
<organism evidence="1">
    <name type="scientific">Physcomitrium patens</name>
    <name type="common">Spreading-leaved earth moss</name>
    <name type="synonym">Physcomitrella patens</name>
    <dbReference type="NCBI Taxonomy" id="3218"/>
    <lineage>
        <taxon>Eukaryota</taxon>
        <taxon>Viridiplantae</taxon>
        <taxon>Streptophyta</taxon>
        <taxon>Embryophyta</taxon>
        <taxon>Bryophyta</taxon>
        <taxon>Bryophytina</taxon>
        <taxon>Bryopsida</taxon>
        <taxon>Funariidae</taxon>
        <taxon>Funariales</taxon>
        <taxon>Funariaceae</taxon>
        <taxon>Physcomitrium</taxon>
    </lineage>
</organism>
<dbReference type="Proteomes" id="UP000006727">
    <property type="component" value="Chromosome 17"/>
</dbReference>
<dbReference type="KEGG" id="ppp:112294319"/>
<dbReference type="RefSeq" id="XP_024400384.1">
    <property type="nucleotide sequence ID" value="XM_024544616.2"/>
</dbReference>
<sequence>MAAMATVNGTSIMQTTNLAITPVAASHLGSRTVQLGVTRVLYNATLTTRSARRLVVVAAGNPERIDNFVDGARKDASQNAKNFGNQVADAFGNAQETAKDVGRDMGAKAQEAVDQGSKKVDEAGDKARDVAKEVRGSTEDTLNAAKANNGQSVADKAQNAASNVGDNLKQNFDYGTGAVQNAADDASKNVKDATNRNL</sequence>
<dbReference type="EnsemblPlants" id="Pp3c17_8560V3.1">
    <property type="protein sequence ID" value="Pp3c17_8560V3.1"/>
    <property type="gene ID" value="Pp3c17_8560"/>
</dbReference>
<reference evidence="1 3" key="1">
    <citation type="journal article" date="2008" name="Science">
        <title>The Physcomitrella genome reveals evolutionary insights into the conquest of land by plants.</title>
        <authorList>
            <person name="Rensing S."/>
            <person name="Lang D."/>
            <person name="Zimmer A."/>
            <person name="Terry A."/>
            <person name="Salamov A."/>
            <person name="Shapiro H."/>
            <person name="Nishiyama T."/>
            <person name="Perroud P.-F."/>
            <person name="Lindquist E."/>
            <person name="Kamisugi Y."/>
            <person name="Tanahashi T."/>
            <person name="Sakakibara K."/>
            <person name="Fujita T."/>
            <person name="Oishi K."/>
            <person name="Shin-I T."/>
            <person name="Kuroki Y."/>
            <person name="Toyoda A."/>
            <person name="Suzuki Y."/>
            <person name="Hashimoto A."/>
            <person name="Yamaguchi K."/>
            <person name="Sugano A."/>
            <person name="Kohara Y."/>
            <person name="Fujiyama A."/>
            <person name="Anterola A."/>
            <person name="Aoki S."/>
            <person name="Ashton N."/>
            <person name="Barbazuk W.B."/>
            <person name="Barker E."/>
            <person name="Bennetzen J."/>
            <person name="Bezanilla M."/>
            <person name="Blankenship R."/>
            <person name="Cho S.H."/>
            <person name="Dutcher S."/>
            <person name="Estelle M."/>
            <person name="Fawcett J.A."/>
            <person name="Gundlach H."/>
            <person name="Hanada K."/>
            <person name="Heyl A."/>
            <person name="Hicks K.A."/>
            <person name="Hugh J."/>
            <person name="Lohr M."/>
            <person name="Mayer K."/>
            <person name="Melkozernov A."/>
            <person name="Murata T."/>
            <person name="Nelson D."/>
            <person name="Pils B."/>
            <person name="Prigge M."/>
            <person name="Reiss B."/>
            <person name="Renner T."/>
            <person name="Rombauts S."/>
            <person name="Rushton P."/>
            <person name="Sanderfoot A."/>
            <person name="Schween G."/>
            <person name="Shiu S.-H."/>
            <person name="Stueber K."/>
            <person name="Theodoulou F.L."/>
            <person name="Tu H."/>
            <person name="Van de Peer Y."/>
            <person name="Verrier P.J."/>
            <person name="Waters E."/>
            <person name="Wood A."/>
            <person name="Yang L."/>
            <person name="Cove D."/>
            <person name="Cuming A."/>
            <person name="Hasebe M."/>
            <person name="Lucas S."/>
            <person name="Mishler D.B."/>
            <person name="Reski R."/>
            <person name="Grigoriev I."/>
            <person name="Quatrano R.S."/>
            <person name="Boore J.L."/>
        </authorList>
    </citation>
    <scope>NUCLEOTIDE SEQUENCE [LARGE SCALE GENOMIC DNA]</scope>
    <source>
        <strain evidence="2 3">cv. Gransden 2004</strain>
    </source>
</reference>
<evidence type="ECO:0000313" key="1">
    <source>
        <dbReference type="EMBL" id="PNR35963.1"/>
    </source>
</evidence>
<protein>
    <submittedName>
        <fullName evidence="1 2">Uncharacterized protein</fullName>
    </submittedName>
</protein>
<reference evidence="1 3" key="2">
    <citation type="journal article" date="2018" name="Plant J.">
        <title>The Physcomitrella patens chromosome-scale assembly reveals moss genome structure and evolution.</title>
        <authorList>
            <person name="Lang D."/>
            <person name="Ullrich K.K."/>
            <person name="Murat F."/>
            <person name="Fuchs J."/>
            <person name="Jenkins J."/>
            <person name="Haas F.B."/>
            <person name="Piednoel M."/>
            <person name="Gundlach H."/>
            <person name="Van Bel M."/>
            <person name="Meyberg R."/>
            <person name="Vives C."/>
            <person name="Morata J."/>
            <person name="Symeonidi A."/>
            <person name="Hiss M."/>
            <person name="Muchero W."/>
            <person name="Kamisugi Y."/>
            <person name="Saleh O."/>
            <person name="Blanc G."/>
            <person name="Decker E.L."/>
            <person name="van Gessel N."/>
            <person name="Grimwood J."/>
            <person name="Hayes R.D."/>
            <person name="Graham S.W."/>
            <person name="Gunter L.E."/>
            <person name="McDaniel S.F."/>
            <person name="Hoernstein S.N.W."/>
            <person name="Larsson A."/>
            <person name="Li F.W."/>
            <person name="Perroud P.F."/>
            <person name="Phillips J."/>
            <person name="Ranjan P."/>
            <person name="Rokshar D.S."/>
            <person name="Rothfels C.J."/>
            <person name="Schneider L."/>
            <person name="Shu S."/>
            <person name="Stevenson D.W."/>
            <person name="Thummler F."/>
            <person name="Tillich M."/>
            <person name="Villarreal Aguilar J.C."/>
            <person name="Widiez T."/>
            <person name="Wong G.K."/>
            <person name="Wymore A."/>
            <person name="Zhang Y."/>
            <person name="Zimmer A.D."/>
            <person name="Quatrano R.S."/>
            <person name="Mayer K.F.X."/>
            <person name="Goodstein D."/>
            <person name="Casacuberta J.M."/>
            <person name="Vandepoele K."/>
            <person name="Reski R."/>
            <person name="Cuming A.C."/>
            <person name="Tuskan G.A."/>
            <person name="Maumus F."/>
            <person name="Salse J."/>
            <person name="Schmutz J."/>
            <person name="Rensing S.A."/>
        </authorList>
    </citation>
    <scope>NUCLEOTIDE SEQUENCE [LARGE SCALE GENOMIC DNA]</scope>
    <source>
        <strain evidence="2 3">cv. Gransden 2004</strain>
    </source>
</reference>
<proteinExistence type="predicted"/>
<dbReference type="EnsemblPlants" id="Pp3c17_8560V3.3">
    <property type="protein sequence ID" value="Pp3c17_8560V3.3"/>
    <property type="gene ID" value="Pp3c17_8560"/>
</dbReference>
<dbReference type="GeneID" id="112294319"/>
<name>A0A2K1J364_PHYPA</name>
<dbReference type="AlphaFoldDB" id="A0A2K1J364"/>
<dbReference type="EMBL" id="ABEU02000017">
    <property type="protein sequence ID" value="PNR35963.1"/>
    <property type="molecule type" value="Genomic_DNA"/>
</dbReference>